<dbReference type="EMBL" id="WKFB01000484">
    <property type="protein sequence ID" value="KAF6721665.1"/>
    <property type="molecule type" value="Genomic_DNA"/>
</dbReference>
<organism evidence="2 3">
    <name type="scientific">Oryzias melastigma</name>
    <name type="common">Marine medaka</name>
    <dbReference type="NCBI Taxonomy" id="30732"/>
    <lineage>
        <taxon>Eukaryota</taxon>
        <taxon>Metazoa</taxon>
        <taxon>Chordata</taxon>
        <taxon>Craniata</taxon>
        <taxon>Vertebrata</taxon>
        <taxon>Euteleostomi</taxon>
        <taxon>Actinopterygii</taxon>
        <taxon>Neopterygii</taxon>
        <taxon>Teleostei</taxon>
        <taxon>Neoteleostei</taxon>
        <taxon>Acanthomorphata</taxon>
        <taxon>Ovalentaria</taxon>
        <taxon>Atherinomorphae</taxon>
        <taxon>Beloniformes</taxon>
        <taxon>Adrianichthyidae</taxon>
        <taxon>Oryziinae</taxon>
        <taxon>Oryzias</taxon>
    </lineage>
</organism>
<evidence type="ECO:0000256" key="1">
    <source>
        <dbReference type="SAM" id="SignalP"/>
    </source>
</evidence>
<evidence type="ECO:0000313" key="3">
    <source>
        <dbReference type="Proteomes" id="UP000646548"/>
    </source>
</evidence>
<feature type="chain" id="PRO_5032572280" description="UPAR/Ly6 domain-containing protein" evidence="1">
    <location>
        <begin position="21"/>
        <end position="78"/>
    </location>
</feature>
<accession>A0A834C716</accession>
<proteinExistence type="predicted"/>
<dbReference type="InterPro" id="IPR045860">
    <property type="entry name" value="Snake_toxin-like_sf"/>
</dbReference>
<name>A0A834C716_ORYME</name>
<evidence type="ECO:0008006" key="4">
    <source>
        <dbReference type="Google" id="ProtNLM"/>
    </source>
</evidence>
<reference evidence="2" key="1">
    <citation type="journal article" name="BMC Genomics">
        <title>Long-read sequencing and de novo genome assembly of marine medaka (Oryzias melastigma).</title>
        <authorList>
            <person name="Liang P."/>
            <person name="Saqib H.S.A."/>
            <person name="Ni X."/>
            <person name="Shen Y."/>
        </authorList>
    </citation>
    <scope>NUCLEOTIDE SEQUENCE</scope>
    <source>
        <strain evidence="2">Bigg-433</strain>
    </source>
</reference>
<gene>
    <name evidence="2" type="ORF">FQA47_015030</name>
</gene>
<keyword evidence="1" id="KW-0732">Signal</keyword>
<evidence type="ECO:0000313" key="2">
    <source>
        <dbReference type="EMBL" id="KAF6721665.1"/>
    </source>
</evidence>
<dbReference type="Proteomes" id="UP000646548">
    <property type="component" value="Unassembled WGS sequence"/>
</dbReference>
<feature type="signal peptide" evidence="1">
    <location>
        <begin position="1"/>
        <end position="20"/>
    </location>
</feature>
<sequence>MKVMLISMVLLLLCSAQVLTLKCYTCDGENDKICKTETICPPLKDYCRTYQKGDVFSRSCESLCAEDYFTTCCTTDLC</sequence>
<dbReference type="SUPFAM" id="SSF57302">
    <property type="entry name" value="Snake toxin-like"/>
    <property type="match status" value="1"/>
</dbReference>
<protein>
    <recommendedName>
        <fullName evidence="4">UPAR/Ly6 domain-containing protein</fullName>
    </recommendedName>
</protein>
<comment type="caution">
    <text evidence="2">The sequence shown here is derived from an EMBL/GenBank/DDBJ whole genome shotgun (WGS) entry which is preliminary data.</text>
</comment>
<dbReference type="AlphaFoldDB" id="A0A834C716"/>